<organism evidence="1 2">
    <name type="scientific">Aspergillus kawachii</name>
    <name type="common">White koji mold</name>
    <name type="synonym">Aspergillus awamori var. kawachi</name>
    <dbReference type="NCBI Taxonomy" id="1069201"/>
    <lineage>
        <taxon>Eukaryota</taxon>
        <taxon>Fungi</taxon>
        <taxon>Dikarya</taxon>
        <taxon>Ascomycota</taxon>
        <taxon>Pezizomycotina</taxon>
        <taxon>Eurotiomycetes</taxon>
        <taxon>Eurotiomycetidae</taxon>
        <taxon>Eurotiales</taxon>
        <taxon>Aspergillaceae</taxon>
        <taxon>Aspergillus</taxon>
        <taxon>Aspergillus subgen. Circumdati</taxon>
    </lineage>
</organism>
<keyword evidence="2" id="KW-1185">Reference proteome</keyword>
<dbReference type="EMBL" id="AP024427">
    <property type="protein sequence ID" value="BCR98017.1"/>
    <property type="molecule type" value="Genomic_DNA"/>
</dbReference>
<dbReference type="AlphaFoldDB" id="A0A7R7W7W1"/>
<evidence type="ECO:0000313" key="2">
    <source>
        <dbReference type="Proteomes" id="UP000661280"/>
    </source>
</evidence>
<name>A0A7R7W7W1_ASPKA</name>
<protein>
    <submittedName>
        <fullName evidence="1">Uncharacterized protein</fullName>
    </submittedName>
</protein>
<gene>
    <name evidence="1" type="ORF">AKAW2_31336S</name>
</gene>
<accession>A0A7R7W7W1</accession>
<dbReference type="OrthoDB" id="4511873at2759"/>
<proteinExistence type="predicted"/>
<dbReference type="KEGG" id="aluc:AKAW2_31336S"/>
<dbReference type="GeneID" id="64959342"/>
<dbReference type="Proteomes" id="UP000661280">
    <property type="component" value="Chromosome 3"/>
</dbReference>
<sequence length="76" mass="8592">MYPVTGLLGNARDLVEIIEWAAVVLDEEHWDGDVKQTIREEVLVLAKAFDSVEGAHTREFSLKGTKTAKRVSHHYN</sequence>
<dbReference type="RefSeq" id="XP_041541783.1">
    <property type="nucleotide sequence ID" value="XM_041687950.1"/>
</dbReference>
<evidence type="ECO:0000313" key="1">
    <source>
        <dbReference type="EMBL" id="BCR98017.1"/>
    </source>
</evidence>
<reference evidence="1" key="1">
    <citation type="submission" date="2021-01" db="EMBL/GenBank/DDBJ databases">
        <authorList>
            <consortium name="Aspergillus luchuensis mut. kawachii IFO 4304 genome sequencing consortium"/>
            <person name="Kazuki M."/>
            <person name="Futagami T."/>
        </authorList>
    </citation>
    <scope>NUCLEOTIDE SEQUENCE</scope>
    <source>
        <strain evidence="1">IFO 4308</strain>
    </source>
</reference>
<reference evidence="1" key="2">
    <citation type="submission" date="2021-02" db="EMBL/GenBank/DDBJ databases">
        <title>Aspergillus luchuensis mut. kawachii IFO 4304 genome sequence.</title>
        <authorList>
            <person name="Mori K."/>
            <person name="Kadooka C."/>
            <person name="Goto M."/>
            <person name="Futagami T."/>
        </authorList>
    </citation>
    <scope>NUCLEOTIDE SEQUENCE</scope>
    <source>
        <strain evidence="1">IFO 4308</strain>
    </source>
</reference>